<dbReference type="Proteomes" id="UP000070195">
    <property type="component" value="Unassembled WGS sequence"/>
</dbReference>
<dbReference type="InterPro" id="IPR029030">
    <property type="entry name" value="Caspase-like_dom_sf"/>
</dbReference>
<evidence type="ECO:0000313" key="2">
    <source>
        <dbReference type="Proteomes" id="UP000070195"/>
    </source>
</evidence>
<protein>
    <submittedName>
        <fullName evidence="1">Uncharacterized protein</fullName>
    </submittedName>
</protein>
<reference evidence="1 2" key="1">
    <citation type="journal article" date="2016" name="Sci. Rep.">
        <title>Metabolic traits of an uncultured archaeal lineage -MSBL1- from brine pools of the Red Sea.</title>
        <authorList>
            <person name="Mwirichia R."/>
            <person name="Alam I."/>
            <person name="Rashid M."/>
            <person name="Vinu M."/>
            <person name="Ba-Alawi W."/>
            <person name="Anthony Kamau A."/>
            <person name="Kamanda Ngugi D."/>
            <person name="Goker M."/>
            <person name="Klenk H.P."/>
            <person name="Bajic V."/>
            <person name="Stingl U."/>
        </authorList>
    </citation>
    <scope>NUCLEOTIDE SEQUENCE [LARGE SCALE GENOMIC DNA]</scope>
    <source>
        <strain evidence="1">SCGC-AAA259D18</strain>
    </source>
</reference>
<dbReference type="InterPro" id="IPR001096">
    <property type="entry name" value="Peptidase_C13"/>
</dbReference>
<keyword evidence="2" id="KW-1185">Reference proteome</keyword>
<name>A0A133U9D0_9EURY</name>
<dbReference type="SUPFAM" id="SSF52129">
    <property type="entry name" value="Caspase-like"/>
    <property type="match status" value="1"/>
</dbReference>
<dbReference type="EMBL" id="LHXM01000053">
    <property type="protein sequence ID" value="KXA90779.1"/>
    <property type="molecule type" value="Genomic_DNA"/>
</dbReference>
<gene>
    <name evidence="1" type="ORF">AKJ63_02210</name>
</gene>
<sequence>RNVSYWENAVHWSIHGDANADGRSNYASVLGPNADILETFHPNPITIYALEKNILKPIIKKLKPLETDGRMADWEKWVVNQIAIDNLSEDLLNWIVDNFKPNPVTIYGLKKGMKKEEINRIKILGKDHSLSKWEKYLIDHLNSLPQTYVEWAIKETEPTEREIFFMNRVKNLPTSFIENVVAKKVTDYETVSYEEWMQIQFLREFEKENLDKKNRSWINDGDLDNDGFTNEFERKISFTNPHVHNDRFALLMSTGYIPPIFETKLRKIENFISLEASLTDLKKDSEAELYAGFKKTKIFDFYGENATYQNFRKTVEKLADQSDENDLVFFGLAAHGEKNRFYFSDGPIEYDEMNKELSKIPANTQVLSLKACYSGSGIPHLKSRNRIVMTGTTGSELDNGGMLSYLLFESMIEKKSDEDNNNYCTVYESFKRARRMLEERFGKHPQISGENLARKTYLLEIHLPEKL</sequence>
<evidence type="ECO:0000313" key="1">
    <source>
        <dbReference type="EMBL" id="KXA90779.1"/>
    </source>
</evidence>
<feature type="non-terminal residue" evidence="1">
    <location>
        <position position="1"/>
    </location>
</feature>
<dbReference type="AlphaFoldDB" id="A0A133U9D0"/>
<comment type="caution">
    <text evidence="1">The sequence shown here is derived from an EMBL/GenBank/DDBJ whole genome shotgun (WGS) entry which is preliminary data.</text>
</comment>
<organism evidence="1 2">
    <name type="scientific">candidate division MSBL1 archaeon SCGC-AAA259D18</name>
    <dbReference type="NCBI Taxonomy" id="1698262"/>
    <lineage>
        <taxon>Archaea</taxon>
        <taxon>Methanobacteriati</taxon>
        <taxon>Methanobacteriota</taxon>
        <taxon>candidate division MSBL1</taxon>
    </lineage>
</organism>
<dbReference type="GO" id="GO:0006508">
    <property type="term" value="P:proteolysis"/>
    <property type="evidence" value="ECO:0007669"/>
    <property type="project" value="InterPro"/>
</dbReference>
<dbReference type="Pfam" id="PF01650">
    <property type="entry name" value="Peptidase_C13"/>
    <property type="match status" value="1"/>
</dbReference>
<proteinExistence type="predicted"/>
<dbReference type="Gene3D" id="3.40.50.1460">
    <property type="match status" value="1"/>
</dbReference>
<accession>A0A133U9D0</accession>
<dbReference type="GO" id="GO:0008233">
    <property type="term" value="F:peptidase activity"/>
    <property type="evidence" value="ECO:0007669"/>
    <property type="project" value="InterPro"/>
</dbReference>